<gene>
    <name evidence="1" type="ORF">MNBD_BACTEROID03-978</name>
</gene>
<dbReference type="Gene3D" id="1.10.1660.10">
    <property type="match status" value="1"/>
</dbReference>
<accession>A0A3B0SY17</accession>
<organism evidence="1">
    <name type="scientific">hydrothermal vent metagenome</name>
    <dbReference type="NCBI Taxonomy" id="652676"/>
    <lineage>
        <taxon>unclassified sequences</taxon>
        <taxon>metagenomes</taxon>
        <taxon>ecological metagenomes</taxon>
    </lineage>
</organism>
<evidence type="ECO:0000313" key="1">
    <source>
        <dbReference type="EMBL" id="VAW10488.1"/>
    </source>
</evidence>
<dbReference type="AlphaFoldDB" id="A0A3B0SY17"/>
<evidence type="ECO:0008006" key="2">
    <source>
        <dbReference type="Google" id="ProtNLM"/>
    </source>
</evidence>
<dbReference type="Pfam" id="PF13591">
    <property type="entry name" value="MerR_2"/>
    <property type="match status" value="1"/>
</dbReference>
<sequence length="93" mass="11015">MKTISVHQFCAHYDVPQSFVDSLCSFELIEIIVIESTKHIQIQDINRIERLMRMHYELNVNFEGLDIINNLIDQISTLQVDVAFLKNRIEFFE</sequence>
<dbReference type="EMBL" id="UOEL01000024">
    <property type="protein sequence ID" value="VAW10488.1"/>
    <property type="molecule type" value="Genomic_DNA"/>
</dbReference>
<reference evidence="1" key="1">
    <citation type="submission" date="2018-06" db="EMBL/GenBank/DDBJ databases">
        <authorList>
            <person name="Zhirakovskaya E."/>
        </authorList>
    </citation>
    <scope>NUCLEOTIDE SEQUENCE</scope>
</reference>
<name>A0A3B0SY17_9ZZZZ</name>
<proteinExistence type="predicted"/>
<protein>
    <recommendedName>
        <fullName evidence="2">MerR family transcriptional regulator</fullName>
    </recommendedName>
</protein>